<gene>
    <name evidence="3" type="ORF">NADFUDRAFT_46867</name>
</gene>
<dbReference type="AlphaFoldDB" id="A0A1E3PII9"/>
<feature type="transmembrane region" description="Helical" evidence="2">
    <location>
        <begin position="198"/>
        <end position="217"/>
    </location>
</feature>
<sequence>MDLANSTTSGFPLTRLLSSFRSAIILQKSQSDVSFSMVNTSVMNYLISPYAFVCALMAIILNRTTIFAVARRPRPLSVTSRVILRASAIFFMIMSTLPFLNRMGWITAYDDIDTALMFRGLYYSICYSHFIDLFTSVVQGHIPSSETGMTLFEYSIAFQEAQMASKLTPEILMICLISSSSQILLHMMGIFNWLGYRLIPSTYFGLSFLSYFGYKIYKGRVFGFPLVCIFGFLPQLTTLFVIIICLFIHRLARLFAGRDSLRTSIAANVTLNDDFYSTLTKVGVLAMTSGAIATYMSEMPSIALPKYTYLELKPLGLGTKVIPRGRGYRTEIQSCPDIDKAAEVDAQLTLVFSTLFRIKTTAMLIFDLIRVIWRVIKNLVWHAPPSHKDSDNAKEALTVMKLLGINAYQRFEDGSIRYDELLMGRDLPEIDDDEEWKPHSQTSDDDDDEYSSDDERYELESDLDEGITTPVTMVNNPSNYSSTSGYMASSMSCDSSPSIEKPVPIQRQKSHTAMELVPLLASSVDGVLSLLDSSHNQTLLNHVNYRGKVPLTRSSYNSMLKNSSSRYGIGIKDGLETENDRILLDVIRQRRFNDDTTTISGSQKDRNSSTAMLCVVCQANDRQVILWPCRCLALCEQCRLILASQSFNGCVCCRREVEGFSQIFIP</sequence>
<keyword evidence="2" id="KW-0812">Transmembrane</keyword>
<proteinExistence type="predicted"/>
<feature type="transmembrane region" description="Helical" evidence="2">
    <location>
        <begin position="82"/>
        <end position="100"/>
    </location>
</feature>
<keyword evidence="2" id="KW-1133">Transmembrane helix</keyword>
<feature type="compositionally biased region" description="Acidic residues" evidence="1">
    <location>
        <begin position="443"/>
        <end position="455"/>
    </location>
</feature>
<feature type="transmembrane region" description="Helical" evidence="2">
    <location>
        <begin position="223"/>
        <end position="248"/>
    </location>
</feature>
<feature type="transmembrane region" description="Helical" evidence="2">
    <location>
        <begin position="42"/>
        <end position="61"/>
    </location>
</feature>
<reference evidence="3 4" key="1">
    <citation type="journal article" date="2016" name="Proc. Natl. Acad. Sci. U.S.A.">
        <title>Comparative genomics of biotechnologically important yeasts.</title>
        <authorList>
            <person name="Riley R."/>
            <person name="Haridas S."/>
            <person name="Wolfe K.H."/>
            <person name="Lopes M.R."/>
            <person name="Hittinger C.T."/>
            <person name="Goeker M."/>
            <person name="Salamov A.A."/>
            <person name="Wisecaver J.H."/>
            <person name="Long T.M."/>
            <person name="Calvey C.H."/>
            <person name="Aerts A.L."/>
            <person name="Barry K.W."/>
            <person name="Choi C."/>
            <person name="Clum A."/>
            <person name="Coughlan A.Y."/>
            <person name="Deshpande S."/>
            <person name="Douglass A.P."/>
            <person name="Hanson S.J."/>
            <person name="Klenk H.-P."/>
            <person name="LaButti K.M."/>
            <person name="Lapidus A."/>
            <person name="Lindquist E.A."/>
            <person name="Lipzen A.M."/>
            <person name="Meier-Kolthoff J.P."/>
            <person name="Ohm R.A."/>
            <person name="Otillar R.P."/>
            <person name="Pangilinan J.L."/>
            <person name="Peng Y."/>
            <person name="Rokas A."/>
            <person name="Rosa C.A."/>
            <person name="Scheuner C."/>
            <person name="Sibirny A.A."/>
            <person name="Slot J.C."/>
            <person name="Stielow J.B."/>
            <person name="Sun H."/>
            <person name="Kurtzman C.P."/>
            <person name="Blackwell M."/>
            <person name="Grigoriev I.V."/>
            <person name="Jeffries T.W."/>
        </authorList>
    </citation>
    <scope>NUCLEOTIDE SEQUENCE [LARGE SCALE GENOMIC DNA]</scope>
    <source>
        <strain evidence="3 4">DSM 6958</strain>
    </source>
</reference>
<organism evidence="3 4">
    <name type="scientific">Nadsonia fulvescens var. elongata DSM 6958</name>
    <dbReference type="NCBI Taxonomy" id="857566"/>
    <lineage>
        <taxon>Eukaryota</taxon>
        <taxon>Fungi</taxon>
        <taxon>Dikarya</taxon>
        <taxon>Ascomycota</taxon>
        <taxon>Saccharomycotina</taxon>
        <taxon>Dipodascomycetes</taxon>
        <taxon>Dipodascales</taxon>
        <taxon>Dipodascales incertae sedis</taxon>
        <taxon>Nadsonia</taxon>
    </lineage>
</organism>
<accession>A0A1E3PII9</accession>
<dbReference type="PANTHER" id="PTHR22696:SF1">
    <property type="entry name" value="E3 UBIQUITIN-PROTEIN LIGASE RNF26"/>
    <property type="match status" value="1"/>
</dbReference>
<dbReference type="Pfam" id="PF13920">
    <property type="entry name" value="zf-C3HC4_3"/>
    <property type="match status" value="1"/>
</dbReference>
<evidence type="ECO:0000313" key="4">
    <source>
        <dbReference type="Proteomes" id="UP000095009"/>
    </source>
</evidence>
<dbReference type="GO" id="GO:0061630">
    <property type="term" value="F:ubiquitin protein ligase activity"/>
    <property type="evidence" value="ECO:0007669"/>
    <property type="project" value="TreeGrafter"/>
</dbReference>
<dbReference type="EMBL" id="KV454410">
    <property type="protein sequence ID" value="ODQ65110.1"/>
    <property type="molecule type" value="Genomic_DNA"/>
</dbReference>
<evidence type="ECO:0000256" key="1">
    <source>
        <dbReference type="SAM" id="MobiDB-lite"/>
    </source>
</evidence>
<name>A0A1E3PII9_9ASCO</name>
<protein>
    <recommendedName>
        <fullName evidence="5">RING-type domain-containing protein</fullName>
    </recommendedName>
</protein>
<dbReference type="InterPro" id="IPR013083">
    <property type="entry name" value="Znf_RING/FYVE/PHD"/>
</dbReference>
<evidence type="ECO:0000256" key="2">
    <source>
        <dbReference type="SAM" id="Phobius"/>
    </source>
</evidence>
<dbReference type="OrthoDB" id="66726at2759"/>
<dbReference type="PANTHER" id="PTHR22696">
    <property type="entry name" value="E3 UBIQUITIN-PROTEIN LIGASE RNF26"/>
    <property type="match status" value="1"/>
</dbReference>
<dbReference type="GO" id="GO:0006511">
    <property type="term" value="P:ubiquitin-dependent protein catabolic process"/>
    <property type="evidence" value="ECO:0007669"/>
    <property type="project" value="TreeGrafter"/>
</dbReference>
<dbReference type="STRING" id="857566.A0A1E3PII9"/>
<dbReference type="Proteomes" id="UP000095009">
    <property type="component" value="Unassembled WGS sequence"/>
</dbReference>
<feature type="region of interest" description="Disordered" evidence="1">
    <location>
        <begin position="429"/>
        <end position="455"/>
    </location>
</feature>
<keyword evidence="4" id="KW-1185">Reference proteome</keyword>
<dbReference type="GO" id="GO:0016567">
    <property type="term" value="P:protein ubiquitination"/>
    <property type="evidence" value="ECO:0007669"/>
    <property type="project" value="TreeGrafter"/>
</dbReference>
<evidence type="ECO:0000313" key="3">
    <source>
        <dbReference type="EMBL" id="ODQ65110.1"/>
    </source>
</evidence>
<dbReference type="Gene3D" id="3.30.40.10">
    <property type="entry name" value="Zinc/RING finger domain, C3HC4 (zinc finger)"/>
    <property type="match status" value="1"/>
</dbReference>
<keyword evidence="2" id="KW-0472">Membrane</keyword>
<evidence type="ECO:0008006" key="5">
    <source>
        <dbReference type="Google" id="ProtNLM"/>
    </source>
</evidence>